<evidence type="ECO:0000313" key="2">
    <source>
        <dbReference type="Proteomes" id="UP000574332"/>
    </source>
</evidence>
<gene>
    <name evidence="1" type="ORF">F5613_003162</name>
</gene>
<name>A0A8E2D946_9PORP</name>
<protein>
    <recommendedName>
        <fullName evidence="3">DUF4848 domain-containing protein</fullName>
    </recommendedName>
</protein>
<accession>A0A8E2D946</accession>
<evidence type="ECO:0000313" key="1">
    <source>
        <dbReference type="EMBL" id="NYI50994.1"/>
    </source>
</evidence>
<dbReference type="RefSeq" id="WP_179400389.1">
    <property type="nucleotide sequence ID" value="NZ_JACCCY010000006.1"/>
</dbReference>
<dbReference type="AlphaFoldDB" id="A0A8E2D946"/>
<evidence type="ECO:0008006" key="3">
    <source>
        <dbReference type="Google" id="ProtNLM"/>
    </source>
</evidence>
<dbReference type="EMBL" id="JACCCY010000006">
    <property type="protein sequence ID" value="NYI50994.1"/>
    <property type="molecule type" value="Genomic_DNA"/>
</dbReference>
<reference evidence="1 2" key="1">
    <citation type="submission" date="2020-07" db="EMBL/GenBank/DDBJ databases">
        <title>Genomic Encyclopedia of Type Strains, Phase IV (KMG-IV): sequencing the most valuable type-strain genomes for metagenomic binning, comparative biology and taxonomic classification.</title>
        <authorList>
            <person name="Goeker M."/>
        </authorList>
    </citation>
    <scope>NUCLEOTIDE SEQUENCE [LARGE SCALE GENOMIC DNA]</scope>
    <source>
        <strain evidence="1 2">DSM 23697</strain>
    </source>
</reference>
<comment type="caution">
    <text evidence="1">The sequence shown here is derived from an EMBL/GenBank/DDBJ whole genome shotgun (WGS) entry which is preliminary data.</text>
</comment>
<dbReference type="PROSITE" id="PS51257">
    <property type="entry name" value="PROKAR_LIPOPROTEIN"/>
    <property type="match status" value="1"/>
</dbReference>
<proteinExistence type="predicted"/>
<dbReference type="Proteomes" id="UP000574332">
    <property type="component" value="Unassembled WGS sequence"/>
</dbReference>
<keyword evidence="2" id="KW-1185">Reference proteome</keyword>
<organism evidence="1 2">
    <name type="scientific">Macellibacteroides fermentans</name>
    <dbReference type="NCBI Taxonomy" id="879969"/>
    <lineage>
        <taxon>Bacteria</taxon>
        <taxon>Pseudomonadati</taxon>
        <taxon>Bacteroidota</taxon>
        <taxon>Bacteroidia</taxon>
        <taxon>Bacteroidales</taxon>
        <taxon>Porphyromonadaceae</taxon>
        <taxon>Macellibacteroides</taxon>
    </lineage>
</organism>
<sequence length="365" mass="42914">MKKSIVYQIKFFITLFLLTLFSCNNESDIIDSKEQQIKDYELVSLKDYSTLTKTFKSQDKQDPFILKFKDEASFERTLKQLQQMTYEERILWMQNLEGFNSLQDVFEQALSDFDNVDETESSYMAFKQKYEQYLYFPMYKEDMGFYLPTIEEEKAILANLNGLVIVGEEIRNLKNIFNYSDLQTTGKAYYDLNNSMNLKAIALVNSSTVSDFIGDEVDSGWFYDSDGDRKLRFKFGRKSNKQNINPIPPSTSGFNFRMYLKLEISFRKKTWLGWANYKSETNTNMKFFIEGREFTYNFHKKADSSHDWLDSNPLPWGITGNYDNGKPIYITPPISAEFRTEFRAFDGTPVIVWTCYLPEATFVEF</sequence>